<gene>
    <name evidence="1" type="ORF">B296_00012501</name>
</gene>
<dbReference type="AlphaFoldDB" id="A0A426XV78"/>
<name>A0A426XV78_ENSVE</name>
<evidence type="ECO:0000313" key="1">
    <source>
        <dbReference type="EMBL" id="RRT43428.1"/>
    </source>
</evidence>
<comment type="caution">
    <text evidence="1">The sequence shown here is derived from an EMBL/GenBank/DDBJ whole genome shotgun (WGS) entry which is preliminary data.</text>
</comment>
<organism evidence="1 2">
    <name type="scientific">Ensete ventricosum</name>
    <name type="common">Abyssinian banana</name>
    <name type="synonym">Musa ensete</name>
    <dbReference type="NCBI Taxonomy" id="4639"/>
    <lineage>
        <taxon>Eukaryota</taxon>
        <taxon>Viridiplantae</taxon>
        <taxon>Streptophyta</taxon>
        <taxon>Embryophyta</taxon>
        <taxon>Tracheophyta</taxon>
        <taxon>Spermatophyta</taxon>
        <taxon>Magnoliopsida</taxon>
        <taxon>Liliopsida</taxon>
        <taxon>Zingiberales</taxon>
        <taxon>Musaceae</taxon>
        <taxon>Ensete</taxon>
    </lineage>
</organism>
<dbReference type="EMBL" id="AMZH03017162">
    <property type="protein sequence ID" value="RRT43428.1"/>
    <property type="molecule type" value="Genomic_DNA"/>
</dbReference>
<accession>A0A426XV78</accession>
<dbReference type="Proteomes" id="UP000287651">
    <property type="component" value="Unassembled WGS sequence"/>
</dbReference>
<proteinExistence type="predicted"/>
<evidence type="ECO:0000313" key="2">
    <source>
        <dbReference type="Proteomes" id="UP000287651"/>
    </source>
</evidence>
<sequence length="104" mass="11485">MAVEGAIGLGMASWGVTLVLHASWFNHSSWIRVKEITAIRVYGCRAFTSPRISDFSPSIKKPFLEPLPRESSMGMFKPIEPLNSTSLEVYGGDLHPYGIDDSVE</sequence>
<protein>
    <submittedName>
        <fullName evidence="1">Uncharacterized protein</fullName>
    </submittedName>
</protein>
<reference evidence="1 2" key="1">
    <citation type="journal article" date="2014" name="Agronomy (Basel)">
        <title>A Draft Genome Sequence for Ensete ventricosum, the Drought-Tolerant Tree Against Hunger.</title>
        <authorList>
            <person name="Harrison J."/>
            <person name="Moore K.A."/>
            <person name="Paszkiewicz K."/>
            <person name="Jones T."/>
            <person name="Grant M."/>
            <person name="Ambacheew D."/>
            <person name="Muzemil S."/>
            <person name="Studholme D.J."/>
        </authorList>
    </citation>
    <scope>NUCLEOTIDE SEQUENCE [LARGE SCALE GENOMIC DNA]</scope>
</reference>